<dbReference type="RefSeq" id="WP_066212095.1">
    <property type="nucleotide sequence ID" value="NZ_FNSN01000003.1"/>
</dbReference>
<feature type="domain" description="FAD-binding FR-type" evidence="1">
    <location>
        <begin position="11"/>
        <end position="146"/>
    </location>
</feature>
<dbReference type="InterPro" id="IPR036390">
    <property type="entry name" value="WH_DNA-bd_sf"/>
</dbReference>
<dbReference type="InterPro" id="IPR013113">
    <property type="entry name" value="SIP_FAD-bd"/>
</dbReference>
<sequence length="579" mass="61539">MSPSRITVHPLVLRRVEVLRVLDVTPRMRRITLGGEELGAFSRDGLSFPGFASPGFDDHVKILLASEGSVEDILPRQLEHGIEWGAAPHRQARDYTPRRVGHHDLDLDFVLHSAGPADGPAEAWARAAKPGDPLWFVGPKSSTRVPEDADRALLIADETGLPAISRFLEERPLTVPVRALITIGHDSARQELATRPGDRIDWIVAEPGDPAALEEAVAALEPEVWEGTPYVWAAAEARSLLPVRKLTLRRHGVPRSRTDITGYWHVRREEPAAATGTEQRGPAAAPSGAEPIPSPLAWLAVRAALEAGILDAVDDGAHTAGELEARLGLASGSTSALLSFLTFRGVLATGPQGLTLGPLGTEVLGDEHAREEFQGSEADAVLALTALPGALRTGRSAWQVMNGVTLAESVAGDPELAEELAEEAGGLAYLMPGLVALPLWKSVSAVVCDGPGAAPVGEALKAAHDLKPGVQYGHGPRPEVTIQAMALGHRTDEEAAEHLRRLNGTAPHLVLVERTRQDALSPRAQEEQLLQFALTGAPARSTARLAELAGQAGWRLDASHELGWGVEALVFASSGTAER</sequence>
<accession>A0A1H4P9N7</accession>
<dbReference type="STRING" id="156980.SAMN04489745_1910"/>
<dbReference type="InterPro" id="IPR039261">
    <property type="entry name" value="FNR_nucleotide-bd"/>
</dbReference>
<dbReference type="Gene3D" id="2.40.30.10">
    <property type="entry name" value="Translation factors"/>
    <property type="match status" value="1"/>
</dbReference>
<dbReference type="InterPro" id="IPR007037">
    <property type="entry name" value="SIP_rossman_dom"/>
</dbReference>
<proteinExistence type="predicted"/>
<dbReference type="SUPFAM" id="SSF46785">
    <property type="entry name" value="Winged helix' DNA-binding domain"/>
    <property type="match status" value="1"/>
</dbReference>
<evidence type="ECO:0000259" key="1">
    <source>
        <dbReference type="PROSITE" id="PS51384"/>
    </source>
</evidence>
<dbReference type="AlphaFoldDB" id="A0A1H4P9N7"/>
<dbReference type="Pfam" id="PF08021">
    <property type="entry name" value="FAD_binding_9"/>
    <property type="match status" value="1"/>
</dbReference>
<dbReference type="PANTHER" id="PTHR30157:SF0">
    <property type="entry name" value="NADPH-DEPENDENT FERRIC-CHELATE REDUCTASE"/>
    <property type="match status" value="1"/>
</dbReference>
<evidence type="ECO:0000313" key="3">
    <source>
        <dbReference type="Proteomes" id="UP000182652"/>
    </source>
</evidence>
<dbReference type="CDD" id="cd06193">
    <property type="entry name" value="siderophore_interacting"/>
    <property type="match status" value="1"/>
</dbReference>
<gene>
    <name evidence="2" type="ORF">SAMN04489745_1910</name>
</gene>
<dbReference type="GO" id="GO:0016491">
    <property type="term" value="F:oxidoreductase activity"/>
    <property type="evidence" value="ECO:0007669"/>
    <property type="project" value="InterPro"/>
</dbReference>
<protein>
    <submittedName>
        <fullName evidence="2">NADPH-dependent ferric siderophore reductase, contains FAD-binding and SIP domains</fullName>
    </submittedName>
</protein>
<dbReference type="InterPro" id="IPR036388">
    <property type="entry name" value="WH-like_DNA-bd_sf"/>
</dbReference>
<dbReference type="InterPro" id="IPR017927">
    <property type="entry name" value="FAD-bd_FR_type"/>
</dbReference>
<dbReference type="EMBL" id="FNSN01000003">
    <property type="protein sequence ID" value="SEC03944.1"/>
    <property type="molecule type" value="Genomic_DNA"/>
</dbReference>
<keyword evidence="3" id="KW-1185">Reference proteome</keyword>
<name>A0A1H4P9N7_9MICC</name>
<dbReference type="PANTHER" id="PTHR30157">
    <property type="entry name" value="FERRIC REDUCTASE, NADPH-DEPENDENT"/>
    <property type="match status" value="1"/>
</dbReference>
<dbReference type="Pfam" id="PF04954">
    <property type="entry name" value="SIP"/>
    <property type="match status" value="1"/>
</dbReference>
<dbReference type="Gene3D" id="3.40.50.80">
    <property type="entry name" value="Nucleotide-binding domain of ferredoxin-NADP reductase (FNR) module"/>
    <property type="match status" value="1"/>
</dbReference>
<dbReference type="InterPro" id="IPR039374">
    <property type="entry name" value="SIP_fam"/>
</dbReference>
<dbReference type="Gene3D" id="1.10.10.10">
    <property type="entry name" value="Winged helix-like DNA-binding domain superfamily/Winged helix DNA-binding domain"/>
    <property type="match status" value="1"/>
</dbReference>
<organism evidence="2 3">
    <name type="scientific">Arthrobacter woluwensis</name>
    <dbReference type="NCBI Taxonomy" id="156980"/>
    <lineage>
        <taxon>Bacteria</taxon>
        <taxon>Bacillati</taxon>
        <taxon>Actinomycetota</taxon>
        <taxon>Actinomycetes</taxon>
        <taxon>Micrococcales</taxon>
        <taxon>Micrococcaceae</taxon>
        <taxon>Arthrobacter</taxon>
    </lineage>
</organism>
<dbReference type="Proteomes" id="UP000182652">
    <property type="component" value="Unassembled WGS sequence"/>
</dbReference>
<evidence type="ECO:0000313" key="2">
    <source>
        <dbReference type="EMBL" id="SEC03944.1"/>
    </source>
</evidence>
<dbReference type="InterPro" id="IPR017938">
    <property type="entry name" value="Riboflavin_synthase-like_b-brl"/>
</dbReference>
<dbReference type="SUPFAM" id="SSF63380">
    <property type="entry name" value="Riboflavin synthase domain-like"/>
    <property type="match status" value="1"/>
</dbReference>
<reference evidence="2 3" key="1">
    <citation type="submission" date="2016-10" db="EMBL/GenBank/DDBJ databases">
        <authorList>
            <person name="de Groot N.N."/>
        </authorList>
    </citation>
    <scope>NUCLEOTIDE SEQUENCE [LARGE SCALE GENOMIC DNA]</scope>
    <source>
        <strain evidence="2 3">DSM 10495</strain>
    </source>
</reference>
<dbReference type="PROSITE" id="PS51384">
    <property type="entry name" value="FAD_FR"/>
    <property type="match status" value="1"/>
</dbReference>